<dbReference type="CDD" id="cd09019">
    <property type="entry name" value="galactose_mutarotase_like"/>
    <property type="match status" value="1"/>
</dbReference>
<dbReference type="InterPro" id="IPR014718">
    <property type="entry name" value="GH-type_carb-bd"/>
</dbReference>
<dbReference type="GO" id="GO:0004034">
    <property type="term" value="F:aldose 1-epimerase activity"/>
    <property type="evidence" value="ECO:0007669"/>
    <property type="project" value="UniProtKB-EC"/>
</dbReference>
<evidence type="ECO:0000256" key="10">
    <source>
        <dbReference type="PIRSR" id="PIRSR005096-2"/>
    </source>
</evidence>
<dbReference type="UniPathway" id="UPA00242"/>
<dbReference type="GO" id="GO:0006006">
    <property type="term" value="P:glucose metabolic process"/>
    <property type="evidence" value="ECO:0007669"/>
    <property type="project" value="TreeGrafter"/>
</dbReference>
<evidence type="ECO:0000256" key="9">
    <source>
        <dbReference type="PIRSR" id="PIRSR005096-1"/>
    </source>
</evidence>
<evidence type="ECO:0000313" key="14">
    <source>
        <dbReference type="Proteomes" id="UP000247465"/>
    </source>
</evidence>
<feature type="binding site" evidence="11">
    <location>
        <begin position="134"/>
        <end position="135"/>
    </location>
    <ligand>
        <name>beta-D-galactose</name>
        <dbReference type="ChEBI" id="CHEBI:27667"/>
    </ligand>
</feature>
<dbReference type="InterPro" id="IPR015443">
    <property type="entry name" value="Aldose_1-epimerase"/>
</dbReference>
<dbReference type="NCBIfam" id="NF008277">
    <property type="entry name" value="PRK11055.1"/>
    <property type="match status" value="1"/>
</dbReference>
<comment type="catalytic activity">
    <reaction evidence="1 8">
        <text>alpha-D-glucose = beta-D-glucose</text>
        <dbReference type="Rhea" id="RHEA:10264"/>
        <dbReference type="ChEBI" id="CHEBI:15903"/>
        <dbReference type="ChEBI" id="CHEBI:17925"/>
        <dbReference type="EC" id="5.1.3.3"/>
    </reaction>
</comment>
<comment type="similarity">
    <text evidence="3 8">Belongs to the aldose epimerase family.</text>
</comment>
<dbReference type="GO" id="GO:0005737">
    <property type="term" value="C:cytoplasm"/>
    <property type="evidence" value="ECO:0007669"/>
    <property type="project" value="TreeGrafter"/>
</dbReference>
<organism evidence="13 14">
    <name type="scientific">Candidatus Moanibacter tarae</name>
    <dbReference type="NCBI Taxonomy" id="2200854"/>
    <lineage>
        <taxon>Bacteria</taxon>
        <taxon>Pseudomonadati</taxon>
        <taxon>Verrucomicrobiota</taxon>
        <taxon>Opitutia</taxon>
        <taxon>Puniceicoccales</taxon>
        <taxon>Puniceicoccales incertae sedis</taxon>
        <taxon>Candidatus Moanibacter</taxon>
    </lineage>
</organism>
<evidence type="ECO:0000256" key="8">
    <source>
        <dbReference type="PIRNR" id="PIRNR005096"/>
    </source>
</evidence>
<evidence type="ECO:0000256" key="4">
    <source>
        <dbReference type="ARBA" id="ARBA00013185"/>
    </source>
</evidence>
<dbReference type="PIRSF" id="PIRSF005096">
    <property type="entry name" value="GALM"/>
    <property type="match status" value="1"/>
</dbReference>
<dbReference type="GO" id="GO:0030246">
    <property type="term" value="F:carbohydrate binding"/>
    <property type="evidence" value="ECO:0007669"/>
    <property type="project" value="InterPro"/>
</dbReference>
<feature type="signal peptide" evidence="12">
    <location>
        <begin position="1"/>
        <end position="31"/>
    </location>
</feature>
<proteinExistence type="inferred from homology"/>
<keyword evidence="7 8" id="KW-0119">Carbohydrate metabolism</keyword>
<dbReference type="GO" id="GO:0033499">
    <property type="term" value="P:galactose catabolic process via UDP-galactose, Leloir pathway"/>
    <property type="evidence" value="ECO:0007669"/>
    <property type="project" value="TreeGrafter"/>
</dbReference>
<keyword evidence="6 8" id="KW-0413">Isomerase</keyword>
<feature type="binding site" evidence="11">
    <location>
        <begin position="234"/>
        <end position="236"/>
    </location>
    <ligand>
        <name>beta-D-galactose</name>
        <dbReference type="ChEBI" id="CHEBI:27667"/>
    </ligand>
</feature>
<feature type="active site" description="Proton acceptor" evidence="9">
    <location>
        <position position="365"/>
    </location>
</feature>
<evidence type="ECO:0000256" key="2">
    <source>
        <dbReference type="ARBA" id="ARBA00005028"/>
    </source>
</evidence>
<feature type="chain" id="PRO_5016424679" description="Aldose 1-epimerase" evidence="12">
    <location>
        <begin position="32"/>
        <end position="400"/>
    </location>
</feature>
<dbReference type="KEGG" id="mtar:DF168_02115"/>
<dbReference type="SUPFAM" id="SSF74650">
    <property type="entry name" value="Galactose mutarotase-like"/>
    <property type="match status" value="1"/>
</dbReference>
<dbReference type="Pfam" id="PF01263">
    <property type="entry name" value="Aldose_epim"/>
    <property type="match status" value="1"/>
</dbReference>
<evidence type="ECO:0000256" key="6">
    <source>
        <dbReference type="ARBA" id="ARBA00023235"/>
    </source>
</evidence>
<name>A0A2Z4ANB5_9BACT</name>
<dbReference type="PANTHER" id="PTHR10091:SF0">
    <property type="entry name" value="GALACTOSE MUTAROTASE"/>
    <property type="match status" value="1"/>
</dbReference>
<evidence type="ECO:0000256" key="1">
    <source>
        <dbReference type="ARBA" id="ARBA00001614"/>
    </source>
</evidence>
<sequence length="400" mass="44426">MKLFTLGQPYLTSSFTVAAIAWIATANTLHATHSDFPPHPSTPTKYAAILESKVPNIKKDTFGTTSNGKPIARYTLENRNGSVLKVIELGATTTELHVRDRNGNLEDIILGFDTTAEYEENTPYVGCTTGRVANRITNGNFVLDGVNYQLAKNFGENHLHGGVVGLHQRVWNSEPVVHKYGPAVRFTYLSPDGEEGYPGNLMITVVYILTQDDGFRIEYEATTDKPTPVNLTNHTYFNLAAGGKKELFNHRLTIHADKITERGNEGIPTGAIVPVKGTPFDFTKPKRIGKHIGNLEVGYDHNYVLNHGSGENPALSAEVFDPESGRVMRLFTTEPGVQLYTSYYMENISGKGGSLYSQWQALCLETQHFPDSPNKPNFPSIILRPGKVYRQITEYRFSVR</sequence>
<evidence type="ECO:0000256" key="11">
    <source>
        <dbReference type="PIRSR" id="PIRSR005096-3"/>
    </source>
</evidence>
<keyword evidence="12" id="KW-0732">Signal</keyword>
<evidence type="ECO:0000313" key="13">
    <source>
        <dbReference type="EMBL" id="AWT60890.1"/>
    </source>
</evidence>
<dbReference type="InterPro" id="IPR047215">
    <property type="entry name" value="Galactose_mutarotase-like"/>
</dbReference>
<accession>A0A2Z4ANB5</accession>
<gene>
    <name evidence="13" type="primary">mro</name>
    <name evidence="13" type="ORF">DF168_02115</name>
</gene>
<dbReference type="InterPro" id="IPR008183">
    <property type="entry name" value="Aldose_1/G6P_1-epimerase"/>
</dbReference>
<dbReference type="InterPro" id="IPR011013">
    <property type="entry name" value="Gal_mutarotase_sf_dom"/>
</dbReference>
<evidence type="ECO:0000256" key="12">
    <source>
        <dbReference type="SAM" id="SignalP"/>
    </source>
</evidence>
<reference evidence="13 14" key="1">
    <citation type="submission" date="2018-06" db="EMBL/GenBank/DDBJ databases">
        <title>Draft Genome Sequence of a Novel Marine Bacterium Related to the Verrucomicrobia.</title>
        <authorList>
            <person name="Vosseberg J."/>
            <person name="Martijn J."/>
            <person name="Ettema T.J.G."/>
        </authorList>
    </citation>
    <scope>NUCLEOTIDE SEQUENCE [LARGE SCALE GENOMIC DNA]</scope>
    <source>
        <strain evidence="13">TARA_B100001123</strain>
    </source>
</reference>
<dbReference type="EC" id="5.1.3.3" evidence="4 8"/>
<dbReference type="PROSITE" id="PS00545">
    <property type="entry name" value="ALDOSE_1_EPIMERASE"/>
    <property type="match status" value="1"/>
</dbReference>
<feature type="binding site" evidence="10">
    <location>
        <position position="300"/>
    </location>
    <ligand>
        <name>beta-D-galactose</name>
        <dbReference type="ChEBI" id="CHEBI:27667"/>
    </ligand>
</feature>
<protein>
    <recommendedName>
        <fullName evidence="5 8">Aldose 1-epimerase</fullName>
        <ecNumber evidence="4 8">5.1.3.3</ecNumber>
    </recommendedName>
</protein>
<dbReference type="Proteomes" id="UP000247465">
    <property type="component" value="Chromosome"/>
</dbReference>
<dbReference type="Gene3D" id="2.70.98.10">
    <property type="match status" value="1"/>
</dbReference>
<feature type="active site" description="Proton donor" evidence="9">
    <location>
        <position position="234"/>
    </location>
</feature>
<dbReference type="AlphaFoldDB" id="A0A2Z4ANB5"/>
<dbReference type="InterPro" id="IPR018052">
    <property type="entry name" value="Ald1_epimerase_CS"/>
</dbReference>
<evidence type="ECO:0000256" key="3">
    <source>
        <dbReference type="ARBA" id="ARBA00006206"/>
    </source>
</evidence>
<dbReference type="EMBL" id="CP029803">
    <property type="protein sequence ID" value="AWT60890.1"/>
    <property type="molecule type" value="Genomic_DNA"/>
</dbReference>
<dbReference type="PANTHER" id="PTHR10091">
    <property type="entry name" value="ALDOSE-1-EPIMERASE"/>
    <property type="match status" value="1"/>
</dbReference>
<evidence type="ECO:0000256" key="7">
    <source>
        <dbReference type="ARBA" id="ARBA00023277"/>
    </source>
</evidence>
<comment type="pathway">
    <text evidence="2 8">Carbohydrate metabolism; hexose metabolism.</text>
</comment>
<evidence type="ECO:0000256" key="5">
    <source>
        <dbReference type="ARBA" id="ARBA00014165"/>
    </source>
</evidence>